<dbReference type="EMBL" id="CH473951">
    <property type="protein sequence ID" value="EDM02582.1"/>
    <property type="molecule type" value="Genomic_DNA"/>
</dbReference>
<reference evidence="2 3" key="1">
    <citation type="submission" date="2005-07" db="EMBL/GenBank/DDBJ databases">
        <authorList>
            <person name="Mural R.J."/>
            <person name="Li P.W."/>
            <person name="Adams M.D."/>
            <person name="Amanatides P.G."/>
            <person name="Baden-Tillson H."/>
            <person name="Barnstead M."/>
            <person name="Chin S.H."/>
            <person name="Dew I."/>
            <person name="Evans C.A."/>
            <person name="Ferriera S."/>
            <person name="Flanigan M."/>
            <person name="Fosler C."/>
            <person name="Glodek A."/>
            <person name="Gu Z."/>
            <person name="Holt R.A."/>
            <person name="Jennings D."/>
            <person name="Kraft C.L."/>
            <person name="Lu F."/>
            <person name="Nguyen T."/>
            <person name="Nusskern D.R."/>
            <person name="Pfannkoch C.M."/>
            <person name="Sitter C."/>
            <person name="Sutton G.G."/>
            <person name="Venter J.C."/>
            <person name="Wang Z."/>
            <person name="Woodage T."/>
            <person name="Zheng X.H."/>
            <person name="Zhong F."/>
        </authorList>
    </citation>
    <scope>NUCLEOTIDE SEQUENCE [LARGE SCALE GENOMIC DNA]</scope>
    <source>
        <strain>BN</strain>
        <strain evidence="3">Sprague-Dawley</strain>
    </source>
</reference>
<dbReference type="AlphaFoldDB" id="A6HUL9"/>
<evidence type="ECO:0000256" key="1">
    <source>
        <dbReference type="SAM" id="MobiDB-lite"/>
    </source>
</evidence>
<name>A6HUL9_RAT</name>
<accession>A6HUL9</accession>
<evidence type="ECO:0000313" key="2">
    <source>
        <dbReference type="EMBL" id="EDM02582.1"/>
    </source>
</evidence>
<feature type="region of interest" description="Disordered" evidence="1">
    <location>
        <begin position="35"/>
        <end position="55"/>
    </location>
</feature>
<evidence type="ECO:0000313" key="3">
    <source>
        <dbReference type="Proteomes" id="UP000234681"/>
    </source>
</evidence>
<organism evidence="2 3">
    <name type="scientific">Rattus norvegicus</name>
    <name type="common">Rat</name>
    <dbReference type="NCBI Taxonomy" id="10116"/>
    <lineage>
        <taxon>Eukaryota</taxon>
        <taxon>Metazoa</taxon>
        <taxon>Chordata</taxon>
        <taxon>Craniata</taxon>
        <taxon>Vertebrata</taxon>
        <taxon>Euteleostomi</taxon>
        <taxon>Mammalia</taxon>
        <taxon>Eutheria</taxon>
        <taxon>Euarchontoglires</taxon>
        <taxon>Glires</taxon>
        <taxon>Rodentia</taxon>
        <taxon>Myomorpha</taxon>
        <taxon>Muroidea</taxon>
        <taxon>Muridae</taxon>
        <taxon>Murinae</taxon>
        <taxon>Rattus</taxon>
    </lineage>
</organism>
<protein>
    <submittedName>
        <fullName evidence="2">RCG36913</fullName>
    </submittedName>
</protein>
<dbReference type="Proteomes" id="UP000234681">
    <property type="component" value="Chromosome 15"/>
</dbReference>
<proteinExistence type="predicted"/>
<gene>
    <name evidence="2" type="ORF">rCG_36913</name>
</gene>
<sequence length="92" mass="10869">MMCTYLQKNKYIALHPLCFHTQRNVFNAVQQNKNQMAKTTARNKQPPKQKQIKKPTQEGYRNVFNYFKDCYPLGLWVTQGLNAINNKRASFQ</sequence>